<evidence type="ECO:0000259" key="20">
    <source>
        <dbReference type="PROSITE" id="PS50011"/>
    </source>
</evidence>
<feature type="binding site" evidence="16">
    <location>
        <position position="1043"/>
    </location>
    <ligand>
        <name>ATP</name>
        <dbReference type="ChEBI" id="CHEBI:30616"/>
    </ligand>
</feature>
<dbReference type="Gene3D" id="1.10.510.10">
    <property type="entry name" value="Transferase(Phosphotransferase) domain 1"/>
    <property type="match status" value="1"/>
</dbReference>
<keyword evidence="6 16" id="KW-0547">Nucleotide-binding</keyword>
<accession>A0AAD1TGN4</accession>
<dbReference type="InterPro" id="IPR008266">
    <property type="entry name" value="Tyr_kinase_AS"/>
</dbReference>
<keyword evidence="5" id="KW-0677">Repeat</keyword>
<dbReference type="InterPro" id="IPR036941">
    <property type="entry name" value="Rcpt_L-dom_sf"/>
</dbReference>
<keyword evidence="14" id="KW-0325">Glycoprotein</keyword>
<evidence type="ECO:0000256" key="15">
    <source>
        <dbReference type="ARBA" id="ARBA00051243"/>
    </source>
</evidence>
<dbReference type="SMART" id="SM00060">
    <property type="entry name" value="FN3"/>
    <property type="match status" value="3"/>
</dbReference>
<comment type="catalytic activity">
    <reaction evidence="15 17">
        <text>L-tyrosyl-[protein] + ATP = O-phospho-L-tyrosyl-[protein] + ADP + H(+)</text>
        <dbReference type="Rhea" id="RHEA:10596"/>
        <dbReference type="Rhea" id="RHEA-COMP:10136"/>
        <dbReference type="Rhea" id="RHEA-COMP:20101"/>
        <dbReference type="ChEBI" id="CHEBI:15378"/>
        <dbReference type="ChEBI" id="CHEBI:30616"/>
        <dbReference type="ChEBI" id="CHEBI:46858"/>
        <dbReference type="ChEBI" id="CHEBI:61978"/>
        <dbReference type="ChEBI" id="CHEBI:456216"/>
        <dbReference type="EC" id="2.7.10.1"/>
    </reaction>
</comment>
<dbReference type="SUPFAM" id="SSF56112">
    <property type="entry name" value="Protein kinase-like (PK-like)"/>
    <property type="match status" value="1"/>
</dbReference>
<keyword evidence="7" id="KW-0418">Kinase</keyword>
<evidence type="ECO:0000256" key="12">
    <source>
        <dbReference type="ARBA" id="ARBA00023157"/>
    </source>
</evidence>
<evidence type="ECO:0000256" key="8">
    <source>
        <dbReference type="ARBA" id="ARBA00022840"/>
    </source>
</evidence>
<dbReference type="EC" id="2.7.10.1" evidence="17"/>
<reference evidence="22" key="1">
    <citation type="submission" date="2022-03" db="EMBL/GenBank/DDBJ databases">
        <authorList>
            <person name="Alioto T."/>
            <person name="Alioto T."/>
            <person name="Gomez Garrido J."/>
        </authorList>
    </citation>
    <scope>NUCLEOTIDE SEQUENCE</scope>
</reference>
<dbReference type="CDD" id="cd00063">
    <property type="entry name" value="FN3"/>
    <property type="match status" value="3"/>
</dbReference>
<dbReference type="Gene3D" id="3.30.200.20">
    <property type="entry name" value="Phosphorylase Kinase, domain 1"/>
    <property type="match status" value="1"/>
</dbReference>
<keyword evidence="3" id="KW-0808">Transferase</keyword>
<evidence type="ECO:0000313" key="23">
    <source>
        <dbReference type="Proteomes" id="UP001295444"/>
    </source>
</evidence>
<dbReference type="EMBL" id="OW240924">
    <property type="protein sequence ID" value="CAH2326782.1"/>
    <property type="molecule type" value="Genomic_DNA"/>
</dbReference>
<dbReference type="GO" id="GO:0005899">
    <property type="term" value="C:insulin receptor complex"/>
    <property type="evidence" value="ECO:0007669"/>
    <property type="project" value="TreeGrafter"/>
</dbReference>
<evidence type="ECO:0000256" key="7">
    <source>
        <dbReference type="ARBA" id="ARBA00022777"/>
    </source>
</evidence>
<feature type="domain" description="Fibronectin type-III" evidence="21">
    <location>
        <begin position="487"/>
        <end position="607"/>
    </location>
</feature>
<dbReference type="FunFam" id="2.60.40.10:FF:000108">
    <property type="entry name" value="Tyrosine-protein kinase receptor"/>
    <property type="match status" value="1"/>
</dbReference>
<dbReference type="InterPro" id="IPR036116">
    <property type="entry name" value="FN3_sf"/>
</dbReference>
<evidence type="ECO:0000256" key="10">
    <source>
        <dbReference type="ARBA" id="ARBA00023136"/>
    </source>
</evidence>
<dbReference type="Pfam" id="PF07714">
    <property type="entry name" value="PK_Tyr_Ser-Thr"/>
    <property type="match status" value="1"/>
</dbReference>
<dbReference type="SUPFAM" id="SSF52058">
    <property type="entry name" value="L domain-like"/>
    <property type="match status" value="1"/>
</dbReference>
<evidence type="ECO:0000256" key="9">
    <source>
        <dbReference type="ARBA" id="ARBA00022989"/>
    </source>
</evidence>
<dbReference type="InterPro" id="IPR000494">
    <property type="entry name" value="Rcpt_L-dom"/>
</dbReference>
<organism evidence="22 23">
    <name type="scientific">Pelobates cultripes</name>
    <name type="common">Western spadefoot toad</name>
    <dbReference type="NCBI Taxonomy" id="61616"/>
    <lineage>
        <taxon>Eukaryota</taxon>
        <taxon>Metazoa</taxon>
        <taxon>Chordata</taxon>
        <taxon>Craniata</taxon>
        <taxon>Vertebrata</taxon>
        <taxon>Euteleostomi</taxon>
        <taxon>Amphibia</taxon>
        <taxon>Batrachia</taxon>
        <taxon>Anura</taxon>
        <taxon>Pelobatoidea</taxon>
        <taxon>Pelobatidae</taxon>
        <taxon>Pelobates</taxon>
    </lineage>
</organism>
<feature type="transmembrane region" description="Helical" evidence="19">
    <location>
        <begin position="943"/>
        <end position="968"/>
    </location>
</feature>
<dbReference type="InterPro" id="IPR017441">
    <property type="entry name" value="Protein_kinase_ATP_BS"/>
</dbReference>
<evidence type="ECO:0000256" key="18">
    <source>
        <dbReference type="SAM" id="MobiDB-lite"/>
    </source>
</evidence>
<evidence type="ECO:0000259" key="21">
    <source>
        <dbReference type="PROSITE" id="PS50853"/>
    </source>
</evidence>
<dbReference type="InterPro" id="IPR011009">
    <property type="entry name" value="Kinase-like_dom_sf"/>
</dbReference>
<dbReference type="PROSITE" id="PS00109">
    <property type="entry name" value="PROTEIN_KINASE_TYR"/>
    <property type="match status" value="1"/>
</dbReference>
<gene>
    <name evidence="22" type="ORF">PECUL_23A031373</name>
</gene>
<feature type="domain" description="Fibronectin type-III" evidence="21">
    <location>
        <begin position="839"/>
        <end position="936"/>
    </location>
</feature>
<dbReference type="GO" id="GO:0005524">
    <property type="term" value="F:ATP binding"/>
    <property type="evidence" value="ECO:0007669"/>
    <property type="project" value="UniProtKB-UniRule"/>
</dbReference>
<keyword evidence="9 19" id="KW-1133">Transmembrane helix</keyword>
<keyword evidence="10 19" id="KW-0472">Membrane</keyword>
<evidence type="ECO:0000313" key="22">
    <source>
        <dbReference type="EMBL" id="CAH2326782.1"/>
    </source>
</evidence>
<comment type="subcellular location">
    <subcellularLocation>
        <location evidence="1">Membrane</location>
        <topology evidence="1">Single-pass type I membrane protein</topology>
    </subcellularLocation>
</comment>
<evidence type="ECO:0000256" key="11">
    <source>
        <dbReference type="ARBA" id="ARBA00023137"/>
    </source>
</evidence>
<comment type="similarity">
    <text evidence="17">Belongs to the protein kinase superfamily. Tyr protein kinase family. Insulin receptor subfamily.</text>
</comment>
<dbReference type="GO" id="GO:0043560">
    <property type="term" value="F:insulin receptor substrate binding"/>
    <property type="evidence" value="ECO:0007669"/>
    <property type="project" value="TreeGrafter"/>
</dbReference>
<dbReference type="InterPro" id="IPR020635">
    <property type="entry name" value="Tyr_kinase_cat_dom"/>
</dbReference>
<evidence type="ECO:0000256" key="17">
    <source>
        <dbReference type="RuleBase" id="RU000312"/>
    </source>
</evidence>
<dbReference type="PROSITE" id="PS50011">
    <property type="entry name" value="PROTEIN_KINASE_DOM"/>
    <property type="match status" value="1"/>
</dbReference>
<dbReference type="GO" id="GO:0030424">
    <property type="term" value="C:axon"/>
    <property type="evidence" value="ECO:0007669"/>
    <property type="project" value="TreeGrafter"/>
</dbReference>
<dbReference type="FunFam" id="3.30.200.20:FF:000026">
    <property type="entry name" value="Tyrosine-protein kinase receptor"/>
    <property type="match status" value="1"/>
</dbReference>
<dbReference type="PROSITE" id="PS00239">
    <property type="entry name" value="RECEPTOR_TYR_KIN_II"/>
    <property type="match status" value="1"/>
</dbReference>
<keyword evidence="13 17" id="KW-0675">Receptor</keyword>
<dbReference type="Proteomes" id="UP001295444">
    <property type="component" value="Chromosome 13"/>
</dbReference>
<name>A0AAD1TGN4_PELCU</name>
<dbReference type="Pfam" id="PF01030">
    <property type="entry name" value="Recep_L_domain"/>
    <property type="match status" value="1"/>
</dbReference>
<sequence>MEGAGTLIGIGGLKQVLVIIVIFIIQSESADFCGSMDIRNDVSQFQKLENCTVIQGNLQILLMFSTKPEDFRGLSFPRLTMITEYLLLFRVYGLESLRELFPNLSVIRGTAHFFHYSLVIYEMPHLRDMGLHSLTNILRGAVRIERNQELCHIFTIDWALLSDSVENHYIVGNKAVEECADVCPGILDNVDSCVKTPVNGITEPRCWTSINCQKELDEGRTRATCRHSRDCQHIWADAHMSVMCILACTDQELLHGESKRQEGSCTREVLQAIQGANDMRLKEMEERYYSGMLKLGRKSEGCSIFCNTTGSPGKRSCSSREGEIDGFLPTGWLDAKRRIHGCPQVGCLPTPSTPPSTASPSEAETVADALQLWKTNGLCERFNGWAKGPVQERLCISPDLYASIKLLPRELQTRGVSTSSSVSEQRLQVLGTVGSSQMSDPLAALFSCVQPRFRLAQYHVDRKSHTENTRKVTYFILLSNLEQPSCRTQSLRFSGNTTEADRIILRWERYQPPDFRDLLSFIIHYKESPFQNVTEYMGQDACGANSWNVLDVELPLSNDQEPGAVLTNLKPWTQYAIYVRAITLATTEDGHNFGAQSDVVYIRTKPAAPTVPQDVIIMSNSSTNLIVRWKPPTQRNGNITYYLVLWQQMVEDQELYLNDYCTKGLKLPTSSADTRFDSYDNGNQDANQDSEDKCCPCQKNGGQLVDLDEGSFQKKFENFLRNTIFIPKPPWKVTLINRNIQRSPRQRRHVTSLFGENQGNFSLLEGTVSHTVNHSIWDSKPYSYKDKIFQNWMVISNLKHFTEYRIDIHACNHAADIVGCSAATFVFARTMPDPQADNIVGNITWDLMGKSSILMKWVEPQNPNALILKYEIKYKRDHEEGPSTVVCVSRQRFQKYNGVHLSLLQPGNYSARIRATSLAGNGSWTEPTVFFILGPEEEQSENLYLLLKVMPIVLLLIIILLAVFVFFYNKKGNGEGYPPGTLYASVNPEYLSATDMYVADEWEFPREKITIIKELGQGSFGMVYEGVAKDIVKDEPVTKVALKTVNELASTRERIEFLNEASVMKAFLCHHVVRLLGVVSQGQPALVIMELMTRGDLKSYLRSLRPEDENNSRGSQPSLKRMIQMTGEIADGMAYLNAKKFVHRDLAARNCMVSEDLTVKIGDFGMTRDIYETDYYRKGGKSLLPVRWMSPESLKDGIFTPHSDVWSFGVVLWEIATLAEQPYQGLANEQVLHFVIDNGTLEKPENCPDRLHELMTWCWQKNPKQRPTFIQILESIKNELHPTFRKVSFFYQGDHKRRESEASDTEADQSQKALLDQTPPAPPFNNFSSLCTVQKIDLLNAIYGKMDLK</sequence>
<dbReference type="FunFam" id="2.60.40.10:FF:000087">
    <property type="entry name" value="Tyrosine-protein kinase receptor"/>
    <property type="match status" value="1"/>
</dbReference>
<evidence type="ECO:0000256" key="4">
    <source>
        <dbReference type="ARBA" id="ARBA00022692"/>
    </source>
</evidence>
<dbReference type="InterPro" id="IPR001245">
    <property type="entry name" value="Ser-Thr/Tyr_kinase_cat_dom"/>
</dbReference>
<evidence type="ECO:0000256" key="6">
    <source>
        <dbReference type="ARBA" id="ARBA00022741"/>
    </source>
</evidence>
<dbReference type="InterPro" id="IPR050122">
    <property type="entry name" value="RTK"/>
</dbReference>
<dbReference type="GO" id="GO:0005009">
    <property type="term" value="F:insulin receptor activity"/>
    <property type="evidence" value="ECO:0007669"/>
    <property type="project" value="TreeGrafter"/>
</dbReference>
<keyword evidence="8 16" id="KW-0067">ATP-binding</keyword>
<keyword evidence="12" id="KW-1015">Disulfide bond</keyword>
<dbReference type="Gene3D" id="3.80.20.20">
    <property type="entry name" value="Receptor L-domain"/>
    <property type="match status" value="1"/>
</dbReference>
<dbReference type="InterPro" id="IPR003961">
    <property type="entry name" value="FN3_dom"/>
</dbReference>
<dbReference type="FunFam" id="1.10.510.10:FF:000050">
    <property type="entry name" value="Tyrosine-protein kinase receptor"/>
    <property type="match status" value="1"/>
</dbReference>
<dbReference type="InterPro" id="IPR002011">
    <property type="entry name" value="Tyr_kinase_rcpt_2_CS"/>
</dbReference>
<protein>
    <recommendedName>
        <fullName evidence="17">Tyrosine-protein kinase receptor</fullName>
        <ecNumber evidence="17">2.7.10.1</ecNumber>
    </recommendedName>
</protein>
<proteinExistence type="inferred from homology"/>
<keyword evidence="2 17" id="KW-0597">Phosphoprotein</keyword>
<dbReference type="PROSITE" id="PS00107">
    <property type="entry name" value="PROTEIN_KINASE_ATP"/>
    <property type="match status" value="1"/>
</dbReference>
<keyword evidence="4 17" id="KW-0812">Transmembrane</keyword>
<dbReference type="PANTHER" id="PTHR24416">
    <property type="entry name" value="TYROSINE-PROTEIN KINASE RECEPTOR"/>
    <property type="match status" value="1"/>
</dbReference>
<dbReference type="InterPro" id="IPR000719">
    <property type="entry name" value="Prot_kinase_dom"/>
</dbReference>
<evidence type="ECO:0000256" key="14">
    <source>
        <dbReference type="ARBA" id="ARBA00023180"/>
    </source>
</evidence>
<dbReference type="PROSITE" id="PS50853">
    <property type="entry name" value="FN3"/>
    <property type="match status" value="2"/>
</dbReference>
<dbReference type="InterPro" id="IPR013783">
    <property type="entry name" value="Ig-like_fold"/>
</dbReference>
<evidence type="ECO:0000256" key="13">
    <source>
        <dbReference type="ARBA" id="ARBA00023170"/>
    </source>
</evidence>
<dbReference type="Pfam" id="PF00041">
    <property type="entry name" value="fn3"/>
    <property type="match status" value="2"/>
</dbReference>
<dbReference type="PANTHER" id="PTHR24416:SF338">
    <property type="entry name" value="INSULIN RECEPTOR-RELATED PROTEIN"/>
    <property type="match status" value="1"/>
</dbReference>
<feature type="domain" description="Protein kinase" evidence="20">
    <location>
        <begin position="1009"/>
        <end position="1284"/>
    </location>
</feature>
<evidence type="ECO:0000256" key="2">
    <source>
        <dbReference type="ARBA" id="ARBA00022553"/>
    </source>
</evidence>
<evidence type="ECO:0000256" key="1">
    <source>
        <dbReference type="ARBA" id="ARBA00004479"/>
    </source>
</evidence>
<evidence type="ECO:0000256" key="3">
    <source>
        <dbReference type="ARBA" id="ARBA00022679"/>
    </source>
</evidence>
<evidence type="ECO:0000256" key="5">
    <source>
        <dbReference type="ARBA" id="ARBA00022737"/>
    </source>
</evidence>
<keyword evidence="23" id="KW-1185">Reference proteome</keyword>
<feature type="transmembrane region" description="Helical" evidence="19">
    <location>
        <begin position="7"/>
        <end position="25"/>
    </location>
</feature>
<evidence type="ECO:0000256" key="19">
    <source>
        <dbReference type="SAM" id="Phobius"/>
    </source>
</evidence>
<dbReference type="SUPFAM" id="SSF49265">
    <property type="entry name" value="Fibronectin type III"/>
    <property type="match status" value="3"/>
</dbReference>
<dbReference type="Gene3D" id="2.60.40.10">
    <property type="entry name" value="Immunoglobulins"/>
    <property type="match status" value="3"/>
</dbReference>
<dbReference type="SMART" id="SM00219">
    <property type="entry name" value="TyrKc"/>
    <property type="match status" value="1"/>
</dbReference>
<dbReference type="PRINTS" id="PR00109">
    <property type="entry name" value="TYRKINASE"/>
</dbReference>
<keyword evidence="11" id="KW-0829">Tyrosine-protein kinase</keyword>
<feature type="region of interest" description="Disordered" evidence="18">
    <location>
        <begin position="1298"/>
        <end position="1321"/>
    </location>
</feature>
<evidence type="ECO:0000256" key="16">
    <source>
        <dbReference type="PROSITE-ProRule" id="PRU10141"/>
    </source>
</evidence>